<evidence type="ECO:0000256" key="19">
    <source>
        <dbReference type="ARBA" id="ARBA00047588"/>
    </source>
</evidence>
<evidence type="ECO:0000256" key="21">
    <source>
        <dbReference type="ARBA" id="ARBA00047969"/>
    </source>
</evidence>
<evidence type="ECO:0000256" key="17">
    <source>
        <dbReference type="ARBA" id="ARBA00040123"/>
    </source>
</evidence>
<evidence type="ECO:0000256" key="12">
    <source>
        <dbReference type="ARBA" id="ARBA00023273"/>
    </source>
</evidence>
<gene>
    <name evidence="25" type="ORF">HNQ77_004609</name>
</gene>
<name>A0A841JZQ3_9BACT</name>
<comment type="similarity">
    <text evidence="15">Belongs to the THEM4/THEM5 thioesterase family.</text>
</comment>
<dbReference type="GO" id="GO:0005737">
    <property type="term" value="C:cytoplasm"/>
    <property type="evidence" value="ECO:0007669"/>
    <property type="project" value="UniProtKB-SubCell"/>
</dbReference>
<comment type="catalytic activity">
    <reaction evidence="13">
        <text>(5Z,8Z,11Z,14Z)-eicosatetraenoyl-CoA + H2O = (5Z,8Z,11Z,14Z)-eicosatetraenoate + CoA + H(+)</text>
        <dbReference type="Rhea" id="RHEA:40151"/>
        <dbReference type="ChEBI" id="CHEBI:15377"/>
        <dbReference type="ChEBI" id="CHEBI:15378"/>
        <dbReference type="ChEBI" id="CHEBI:32395"/>
        <dbReference type="ChEBI" id="CHEBI:57287"/>
        <dbReference type="ChEBI" id="CHEBI:57368"/>
    </reaction>
    <physiologicalReaction direction="left-to-right" evidence="13">
        <dbReference type="Rhea" id="RHEA:40152"/>
    </physiologicalReaction>
</comment>
<evidence type="ECO:0000256" key="10">
    <source>
        <dbReference type="ARBA" id="ARBA00023098"/>
    </source>
</evidence>
<dbReference type="PANTHER" id="PTHR12418">
    <property type="entry name" value="ACYL-COENZYME A THIOESTERASE THEM4"/>
    <property type="match status" value="1"/>
</dbReference>
<evidence type="ECO:0000256" key="1">
    <source>
        <dbReference type="ARBA" id="ARBA00004170"/>
    </source>
</evidence>
<evidence type="ECO:0000313" key="26">
    <source>
        <dbReference type="Proteomes" id="UP000538666"/>
    </source>
</evidence>
<evidence type="ECO:0000256" key="7">
    <source>
        <dbReference type="ARBA" id="ARBA00022801"/>
    </source>
</evidence>
<keyword evidence="8" id="KW-0276">Fatty acid metabolism</keyword>
<dbReference type="GO" id="GO:0006631">
    <property type="term" value="P:fatty acid metabolic process"/>
    <property type="evidence" value="ECO:0007669"/>
    <property type="project" value="UniProtKB-KW"/>
</dbReference>
<comment type="subcellular location">
    <subcellularLocation>
        <location evidence="3">Cell projection</location>
        <location evidence="3">Ruffle membrane</location>
    </subcellularLocation>
    <subcellularLocation>
        <location evidence="2">Cytoplasm</location>
    </subcellularLocation>
    <subcellularLocation>
        <location evidence="1">Membrane</location>
        <topology evidence="1">Peripheral membrane protein</topology>
    </subcellularLocation>
</comment>
<dbReference type="PANTHER" id="PTHR12418:SF19">
    <property type="entry name" value="ACYL-COENZYME A THIOESTERASE THEM4"/>
    <property type="match status" value="1"/>
</dbReference>
<dbReference type="Pfam" id="PF03061">
    <property type="entry name" value="4HBT"/>
    <property type="match status" value="1"/>
</dbReference>
<comment type="catalytic activity">
    <reaction evidence="19">
        <text>octanoyl-CoA + H2O = octanoate + CoA + H(+)</text>
        <dbReference type="Rhea" id="RHEA:30143"/>
        <dbReference type="ChEBI" id="CHEBI:15377"/>
        <dbReference type="ChEBI" id="CHEBI:15378"/>
        <dbReference type="ChEBI" id="CHEBI:25646"/>
        <dbReference type="ChEBI" id="CHEBI:57287"/>
        <dbReference type="ChEBI" id="CHEBI:57386"/>
    </reaction>
    <physiologicalReaction direction="left-to-right" evidence="19">
        <dbReference type="Rhea" id="RHEA:30144"/>
    </physiologicalReaction>
</comment>
<evidence type="ECO:0000256" key="22">
    <source>
        <dbReference type="ARBA" id="ARBA00048074"/>
    </source>
</evidence>
<dbReference type="RefSeq" id="WP_050060340.1">
    <property type="nucleotide sequence ID" value="NZ_JACHEK010000010.1"/>
</dbReference>
<keyword evidence="4" id="KW-1003">Cell membrane</keyword>
<dbReference type="InterPro" id="IPR029069">
    <property type="entry name" value="HotDog_dom_sf"/>
</dbReference>
<keyword evidence="7" id="KW-0378">Hydrolase</keyword>
<evidence type="ECO:0000256" key="4">
    <source>
        <dbReference type="ARBA" id="ARBA00022475"/>
    </source>
</evidence>
<evidence type="ECO:0000256" key="23">
    <source>
        <dbReference type="ARBA" id="ARBA00048180"/>
    </source>
</evidence>
<keyword evidence="26" id="KW-1185">Reference proteome</keyword>
<protein>
    <recommendedName>
        <fullName evidence="17">Acyl-coenzyme A thioesterase THEM4</fullName>
        <ecNumber evidence="16">3.1.2.2</ecNumber>
    </recommendedName>
    <alternativeName>
        <fullName evidence="18">Thioesterase superfamily member 4</fullName>
    </alternativeName>
</protein>
<evidence type="ECO:0000256" key="11">
    <source>
        <dbReference type="ARBA" id="ARBA00023136"/>
    </source>
</evidence>
<comment type="catalytic activity">
    <reaction evidence="14">
        <text>(9Z)-octadecenoyl-CoA + H2O = (9Z)-octadecenoate + CoA + H(+)</text>
        <dbReference type="Rhea" id="RHEA:40139"/>
        <dbReference type="ChEBI" id="CHEBI:15377"/>
        <dbReference type="ChEBI" id="CHEBI:15378"/>
        <dbReference type="ChEBI" id="CHEBI:30823"/>
        <dbReference type="ChEBI" id="CHEBI:57287"/>
        <dbReference type="ChEBI" id="CHEBI:57387"/>
    </reaction>
    <physiologicalReaction direction="left-to-right" evidence="14">
        <dbReference type="Rhea" id="RHEA:40140"/>
    </physiologicalReaction>
</comment>
<dbReference type="Proteomes" id="UP000538666">
    <property type="component" value="Unassembled WGS sequence"/>
</dbReference>
<sequence>MTASSKKSRSQKGSASVAMPQLFAHGAVHNCFGCGQTNKTGLRLKFFVDENQRILCRVRIPQRFQGPPGYVHGGVIATLLDEAMSKSNRQFGVLAMTRQMEVEYLKPVPLSTPIEIRARHVSASGRKHHCEAEIASADGTVLARGKALFIAIPVDYLQKTELETSGASKS</sequence>
<evidence type="ECO:0000256" key="2">
    <source>
        <dbReference type="ARBA" id="ARBA00004496"/>
    </source>
</evidence>
<reference evidence="25 26" key="1">
    <citation type="submission" date="2020-08" db="EMBL/GenBank/DDBJ databases">
        <title>Genomic Encyclopedia of Type Strains, Phase IV (KMG-IV): sequencing the most valuable type-strain genomes for metagenomic binning, comparative biology and taxonomic classification.</title>
        <authorList>
            <person name="Goeker M."/>
        </authorList>
    </citation>
    <scope>NUCLEOTIDE SEQUENCE [LARGE SCALE GENOMIC DNA]</scope>
    <source>
        <strain evidence="25 26">DSM 103733</strain>
    </source>
</reference>
<evidence type="ECO:0000256" key="13">
    <source>
        <dbReference type="ARBA" id="ARBA00035852"/>
    </source>
</evidence>
<evidence type="ECO:0000256" key="9">
    <source>
        <dbReference type="ARBA" id="ARBA00022946"/>
    </source>
</evidence>
<comment type="catalytic activity">
    <reaction evidence="22">
        <text>dodecanoyl-CoA + H2O = dodecanoate + CoA + H(+)</text>
        <dbReference type="Rhea" id="RHEA:30135"/>
        <dbReference type="ChEBI" id="CHEBI:15377"/>
        <dbReference type="ChEBI" id="CHEBI:15378"/>
        <dbReference type="ChEBI" id="CHEBI:18262"/>
        <dbReference type="ChEBI" id="CHEBI:57287"/>
        <dbReference type="ChEBI" id="CHEBI:57375"/>
    </reaction>
    <physiologicalReaction direction="left-to-right" evidence="22">
        <dbReference type="Rhea" id="RHEA:30136"/>
    </physiologicalReaction>
</comment>
<comment type="catalytic activity">
    <reaction evidence="20">
        <text>hexadecanoyl-CoA + H2O = hexadecanoate + CoA + H(+)</text>
        <dbReference type="Rhea" id="RHEA:16645"/>
        <dbReference type="ChEBI" id="CHEBI:7896"/>
        <dbReference type="ChEBI" id="CHEBI:15377"/>
        <dbReference type="ChEBI" id="CHEBI:15378"/>
        <dbReference type="ChEBI" id="CHEBI:57287"/>
        <dbReference type="ChEBI" id="CHEBI:57379"/>
        <dbReference type="EC" id="3.1.2.2"/>
    </reaction>
    <physiologicalReaction direction="left-to-right" evidence="20">
        <dbReference type="Rhea" id="RHEA:16646"/>
    </physiologicalReaction>
</comment>
<evidence type="ECO:0000256" key="6">
    <source>
        <dbReference type="ARBA" id="ARBA00022703"/>
    </source>
</evidence>
<dbReference type="EC" id="3.1.2.2" evidence="16"/>
<keyword evidence="5" id="KW-0963">Cytoplasm</keyword>
<keyword evidence="12" id="KW-0966">Cell projection</keyword>
<comment type="catalytic activity">
    <reaction evidence="21">
        <text>decanoyl-CoA + H2O = decanoate + CoA + H(+)</text>
        <dbReference type="Rhea" id="RHEA:40059"/>
        <dbReference type="ChEBI" id="CHEBI:15377"/>
        <dbReference type="ChEBI" id="CHEBI:15378"/>
        <dbReference type="ChEBI" id="CHEBI:27689"/>
        <dbReference type="ChEBI" id="CHEBI:57287"/>
        <dbReference type="ChEBI" id="CHEBI:61430"/>
    </reaction>
    <physiologicalReaction direction="left-to-right" evidence="21">
        <dbReference type="Rhea" id="RHEA:40060"/>
    </physiologicalReaction>
</comment>
<evidence type="ECO:0000256" key="15">
    <source>
        <dbReference type="ARBA" id="ARBA00038456"/>
    </source>
</evidence>
<dbReference type="GO" id="GO:0016020">
    <property type="term" value="C:membrane"/>
    <property type="evidence" value="ECO:0007669"/>
    <property type="project" value="UniProtKB-SubCell"/>
</dbReference>
<evidence type="ECO:0000259" key="24">
    <source>
        <dbReference type="Pfam" id="PF03061"/>
    </source>
</evidence>
<evidence type="ECO:0000313" key="25">
    <source>
        <dbReference type="EMBL" id="MBB6146630.1"/>
    </source>
</evidence>
<dbReference type="InterPro" id="IPR052365">
    <property type="entry name" value="THEM4/THEM5_acyl-CoA_thioest"/>
</dbReference>
<dbReference type="EMBL" id="JACHEK010000010">
    <property type="protein sequence ID" value="MBB6146630.1"/>
    <property type="molecule type" value="Genomic_DNA"/>
</dbReference>
<keyword evidence="9" id="KW-0809">Transit peptide</keyword>
<dbReference type="AlphaFoldDB" id="A0A841JZQ3"/>
<accession>A0A841JZQ3</accession>
<keyword evidence="11" id="KW-0472">Membrane</keyword>
<comment type="caution">
    <text evidence="25">The sequence shown here is derived from an EMBL/GenBank/DDBJ whole genome shotgun (WGS) entry which is preliminary data.</text>
</comment>
<comment type="catalytic activity">
    <reaction evidence="23">
        <text>tetradecanoyl-CoA + H2O = tetradecanoate + CoA + H(+)</text>
        <dbReference type="Rhea" id="RHEA:40119"/>
        <dbReference type="ChEBI" id="CHEBI:15377"/>
        <dbReference type="ChEBI" id="CHEBI:15378"/>
        <dbReference type="ChEBI" id="CHEBI:30807"/>
        <dbReference type="ChEBI" id="CHEBI:57287"/>
        <dbReference type="ChEBI" id="CHEBI:57385"/>
    </reaction>
    <physiologicalReaction direction="left-to-right" evidence="23">
        <dbReference type="Rhea" id="RHEA:40120"/>
    </physiologicalReaction>
</comment>
<dbReference type="SUPFAM" id="SSF54637">
    <property type="entry name" value="Thioesterase/thiol ester dehydrase-isomerase"/>
    <property type="match status" value="1"/>
</dbReference>
<dbReference type="CDD" id="cd03443">
    <property type="entry name" value="PaaI_thioesterase"/>
    <property type="match status" value="1"/>
</dbReference>
<evidence type="ECO:0000256" key="3">
    <source>
        <dbReference type="ARBA" id="ARBA00004632"/>
    </source>
</evidence>
<evidence type="ECO:0000256" key="18">
    <source>
        <dbReference type="ARBA" id="ARBA00043210"/>
    </source>
</evidence>
<evidence type="ECO:0000256" key="16">
    <source>
        <dbReference type="ARBA" id="ARBA00038848"/>
    </source>
</evidence>
<keyword evidence="6" id="KW-0053">Apoptosis</keyword>
<evidence type="ECO:0000256" key="8">
    <source>
        <dbReference type="ARBA" id="ARBA00022832"/>
    </source>
</evidence>
<evidence type="ECO:0000256" key="20">
    <source>
        <dbReference type="ARBA" id="ARBA00047734"/>
    </source>
</evidence>
<dbReference type="InterPro" id="IPR006683">
    <property type="entry name" value="Thioestr_dom"/>
</dbReference>
<evidence type="ECO:0000256" key="14">
    <source>
        <dbReference type="ARBA" id="ARBA00037002"/>
    </source>
</evidence>
<feature type="domain" description="Thioesterase" evidence="24">
    <location>
        <begin position="69"/>
        <end position="142"/>
    </location>
</feature>
<evidence type="ECO:0000256" key="5">
    <source>
        <dbReference type="ARBA" id="ARBA00022490"/>
    </source>
</evidence>
<dbReference type="Gene3D" id="3.10.129.10">
    <property type="entry name" value="Hotdog Thioesterase"/>
    <property type="match status" value="1"/>
</dbReference>
<keyword evidence="10" id="KW-0443">Lipid metabolism</keyword>
<proteinExistence type="inferred from homology"/>
<organism evidence="25 26">
    <name type="scientific">Silvibacterium bohemicum</name>
    <dbReference type="NCBI Taxonomy" id="1577686"/>
    <lineage>
        <taxon>Bacteria</taxon>
        <taxon>Pseudomonadati</taxon>
        <taxon>Acidobacteriota</taxon>
        <taxon>Terriglobia</taxon>
        <taxon>Terriglobales</taxon>
        <taxon>Acidobacteriaceae</taxon>
        <taxon>Silvibacterium</taxon>
    </lineage>
</organism>
<dbReference type="GO" id="GO:0016790">
    <property type="term" value="F:thiolester hydrolase activity"/>
    <property type="evidence" value="ECO:0007669"/>
    <property type="project" value="UniProtKB-ARBA"/>
</dbReference>